<dbReference type="Gene3D" id="4.10.240.10">
    <property type="entry name" value="Zn(2)-C6 fungal-type DNA-binding domain"/>
    <property type="match status" value="1"/>
</dbReference>
<dbReference type="SMART" id="SM00066">
    <property type="entry name" value="GAL4"/>
    <property type="match status" value="1"/>
</dbReference>
<protein>
    <recommendedName>
        <fullName evidence="3">Zn(2)-C6 fungal-type domain-containing protein</fullName>
    </recommendedName>
</protein>
<dbReference type="Pfam" id="PF00172">
    <property type="entry name" value="Zn_clus"/>
    <property type="match status" value="1"/>
</dbReference>
<proteinExistence type="predicted"/>
<dbReference type="InterPro" id="IPR036864">
    <property type="entry name" value="Zn2-C6_fun-type_DNA-bd_sf"/>
</dbReference>
<dbReference type="GO" id="GO:0000981">
    <property type="term" value="F:DNA-binding transcription factor activity, RNA polymerase II-specific"/>
    <property type="evidence" value="ECO:0007669"/>
    <property type="project" value="InterPro"/>
</dbReference>
<dbReference type="OrthoDB" id="3362851at2759"/>
<dbReference type="SUPFAM" id="SSF57701">
    <property type="entry name" value="Zn2/Cys6 DNA-binding domain"/>
    <property type="match status" value="1"/>
</dbReference>
<dbReference type="Proteomes" id="UP000799778">
    <property type="component" value="Unassembled WGS sequence"/>
</dbReference>
<dbReference type="CDD" id="cd00067">
    <property type="entry name" value="GAL4"/>
    <property type="match status" value="1"/>
</dbReference>
<dbReference type="GO" id="GO:0008270">
    <property type="term" value="F:zinc ion binding"/>
    <property type="evidence" value="ECO:0007669"/>
    <property type="project" value="InterPro"/>
</dbReference>
<sequence length="515" mass="58210">MFAYRNFDLIFTYLGHGVDRLIGCRITTHPMGWSWWNRCVGKKDHTVEQAEMRGKIGKSGTKRIRIVEGSCWPCKKRRIKCDLTKPSCSRCSRIGSECNYNSRLIKWSTRPTATAPEIFQAIPRDERLSASLAIYEKRALDYFHGRFWPLLTTSSQPCTPPTFVALEHRVVLLATCVLADSHRVLQDGRNSQRNLYLKRLDCLAAVRGELGCCYAEENGPLMTLLFAVLLLYFLDGYLECTRDFASTSSHHAGVRAIIERLGGITSVMRTSEASMQMLLSEFASTDLTTAMLRGTIPHFPPEFWDSVEQGSVWWGRDLFGRSSLAKVFREMSTMMFWREGTIVGAEEFSIEQIRVFEAALRPVYATLVEDDFQLTGSIPDTQDNDSADVVACYTLTRALQHAALIYLYRAVCNLPITHPQVQQHVLSCLDCIFAIQRPSKILNCVLFPLCIAGAHATSAKYQRTVLDLLNLVYDEMRFASVHSISSALEAIWKSEEDTLSWVNMFAGLSENTLVL</sequence>
<accession>A0A6A5XZ56</accession>
<dbReference type="InterPro" id="IPR001138">
    <property type="entry name" value="Zn2Cys6_DnaBD"/>
</dbReference>
<evidence type="ECO:0000256" key="1">
    <source>
        <dbReference type="ARBA" id="ARBA00004123"/>
    </source>
</evidence>
<dbReference type="PROSITE" id="PS50048">
    <property type="entry name" value="ZN2_CY6_FUNGAL_2"/>
    <property type="match status" value="1"/>
</dbReference>
<evidence type="ECO:0000256" key="2">
    <source>
        <dbReference type="ARBA" id="ARBA00023242"/>
    </source>
</evidence>
<organism evidence="4 5">
    <name type="scientific">Aaosphaeria arxii CBS 175.79</name>
    <dbReference type="NCBI Taxonomy" id="1450172"/>
    <lineage>
        <taxon>Eukaryota</taxon>
        <taxon>Fungi</taxon>
        <taxon>Dikarya</taxon>
        <taxon>Ascomycota</taxon>
        <taxon>Pezizomycotina</taxon>
        <taxon>Dothideomycetes</taxon>
        <taxon>Pleosporomycetidae</taxon>
        <taxon>Pleosporales</taxon>
        <taxon>Pleosporales incertae sedis</taxon>
        <taxon>Aaosphaeria</taxon>
    </lineage>
</organism>
<dbReference type="RefSeq" id="XP_033386615.1">
    <property type="nucleotide sequence ID" value="XM_033530397.1"/>
</dbReference>
<dbReference type="GO" id="GO:0005634">
    <property type="term" value="C:nucleus"/>
    <property type="evidence" value="ECO:0007669"/>
    <property type="project" value="UniProtKB-SubCell"/>
</dbReference>
<dbReference type="Pfam" id="PF11951">
    <property type="entry name" value="Fungal_trans_2"/>
    <property type="match status" value="1"/>
</dbReference>
<dbReference type="GeneID" id="54287794"/>
<evidence type="ECO:0000313" key="5">
    <source>
        <dbReference type="Proteomes" id="UP000799778"/>
    </source>
</evidence>
<reference evidence="4" key="1">
    <citation type="journal article" date="2020" name="Stud. Mycol.">
        <title>101 Dothideomycetes genomes: a test case for predicting lifestyles and emergence of pathogens.</title>
        <authorList>
            <person name="Haridas S."/>
            <person name="Albert R."/>
            <person name="Binder M."/>
            <person name="Bloem J."/>
            <person name="Labutti K."/>
            <person name="Salamov A."/>
            <person name="Andreopoulos B."/>
            <person name="Baker S."/>
            <person name="Barry K."/>
            <person name="Bills G."/>
            <person name="Bluhm B."/>
            <person name="Cannon C."/>
            <person name="Castanera R."/>
            <person name="Culley D."/>
            <person name="Daum C."/>
            <person name="Ezra D."/>
            <person name="Gonzalez J."/>
            <person name="Henrissat B."/>
            <person name="Kuo A."/>
            <person name="Liang C."/>
            <person name="Lipzen A."/>
            <person name="Lutzoni F."/>
            <person name="Magnuson J."/>
            <person name="Mondo S."/>
            <person name="Nolan M."/>
            <person name="Ohm R."/>
            <person name="Pangilinan J."/>
            <person name="Park H.-J."/>
            <person name="Ramirez L."/>
            <person name="Alfaro M."/>
            <person name="Sun H."/>
            <person name="Tritt A."/>
            <person name="Yoshinaga Y."/>
            <person name="Zwiers L.-H."/>
            <person name="Turgeon B."/>
            <person name="Goodwin S."/>
            <person name="Spatafora J."/>
            <person name="Crous P."/>
            <person name="Grigoriev I."/>
        </authorList>
    </citation>
    <scope>NUCLEOTIDE SEQUENCE</scope>
    <source>
        <strain evidence="4">CBS 175.79</strain>
    </source>
</reference>
<comment type="subcellular location">
    <subcellularLocation>
        <location evidence="1">Nucleus</location>
    </subcellularLocation>
</comment>
<dbReference type="InterPro" id="IPR021858">
    <property type="entry name" value="Fun_TF"/>
</dbReference>
<name>A0A6A5XZ56_9PLEO</name>
<dbReference type="PROSITE" id="PS00463">
    <property type="entry name" value="ZN2_CY6_FUNGAL_1"/>
    <property type="match status" value="1"/>
</dbReference>
<keyword evidence="2" id="KW-0539">Nucleus</keyword>
<keyword evidence="5" id="KW-1185">Reference proteome</keyword>
<feature type="domain" description="Zn(2)-C6 fungal-type" evidence="3">
    <location>
        <begin position="70"/>
        <end position="100"/>
    </location>
</feature>
<gene>
    <name evidence="4" type="ORF">BU24DRAFT_440896</name>
</gene>
<evidence type="ECO:0000259" key="3">
    <source>
        <dbReference type="PROSITE" id="PS50048"/>
    </source>
</evidence>
<evidence type="ECO:0000313" key="4">
    <source>
        <dbReference type="EMBL" id="KAF2018276.1"/>
    </source>
</evidence>
<dbReference type="PANTHER" id="PTHR37534:SF46">
    <property type="entry name" value="ZN(II)2CYS6 TRANSCRIPTION FACTOR (EUROFUNG)"/>
    <property type="match status" value="1"/>
</dbReference>
<dbReference type="AlphaFoldDB" id="A0A6A5XZ56"/>
<dbReference type="PANTHER" id="PTHR37534">
    <property type="entry name" value="TRANSCRIPTIONAL ACTIVATOR PROTEIN UGA3"/>
    <property type="match status" value="1"/>
</dbReference>
<dbReference type="EMBL" id="ML978068">
    <property type="protein sequence ID" value="KAF2018276.1"/>
    <property type="molecule type" value="Genomic_DNA"/>
</dbReference>